<protein>
    <submittedName>
        <fullName evidence="2">Phosphate transport regulator</fullName>
    </submittedName>
</protein>
<organism evidence="2 3">
    <name type="scientific">Fimbriimonas ginsengisoli Gsoil 348</name>
    <dbReference type="NCBI Taxonomy" id="661478"/>
    <lineage>
        <taxon>Bacteria</taxon>
        <taxon>Bacillati</taxon>
        <taxon>Armatimonadota</taxon>
        <taxon>Fimbriimonadia</taxon>
        <taxon>Fimbriimonadales</taxon>
        <taxon>Fimbriimonadaceae</taxon>
        <taxon>Fimbriimonas</taxon>
    </lineage>
</organism>
<proteinExistence type="inferred from homology"/>
<dbReference type="Proteomes" id="UP000027982">
    <property type="component" value="Chromosome"/>
</dbReference>
<dbReference type="PANTHER" id="PTHR37298">
    <property type="entry name" value="UPF0111 PROTEIN YKAA"/>
    <property type="match status" value="1"/>
</dbReference>
<dbReference type="RefSeq" id="WP_025226674.1">
    <property type="nucleotide sequence ID" value="NZ_CP007139.1"/>
</dbReference>
<evidence type="ECO:0000313" key="2">
    <source>
        <dbReference type="EMBL" id="AIE84705.1"/>
    </source>
</evidence>
<dbReference type="PANTHER" id="PTHR37298:SF1">
    <property type="entry name" value="UPF0111 PROTEIN YKAA"/>
    <property type="match status" value="1"/>
</dbReference>
<keyword evidence="3" id="KW-1185">Reference proteome</keyword>
<dbReference type="Gene3D" id="1.20.58.220">
    <property type="entry name" value="Phosphate transport system protein phou homolog 2, domain 2"/>
    <property type="match status" value="1"/>
</dbReference>
<accession>A0A068NPN0</accession>
<name>A0A068NPN0_FIMGI</name>
<dbReference type="EMBL" id="CP007139">
    <property type="protein sequence ID" value="AIE84705.1"/>
    <property type="molecule type" value="Genomic_DNA"/>
</dbReference>
<reference evidence="2 3" key="1">
    <citation type="journal article" date="2014" name="PLoS ONE">
        <title>The first complete genome sequence of the class fimbriimonadia in the phylum armatimonadetes.</title>
        <authorList>
            <person name="Hu Z.Y."/>
            <person name="Wang Y.Z."/>
            <person name="Im W.T."/>
            <person name="Wang S.Y."/>
            <person name="Zhao G.P."/>
            <person name="Zheng H.J."/>
            <person name="Quan Z.X."/>
        </authorList>
    </citation>
    <scope>NUCLEOTIDE SEQUENCE [LARGE SCALE GENOMIC DNA]</scope>
    <source>
        <strain evidence="2">Gsoil 348</strain>
    </source>
</reference>
<dbReference type="InterPro" id="IPR038078">
    <property type="entry name" value="PhoU-like_sf"/>
</dbReference>
<dbReference type="InterPro" id="IPR018445">
    <property type="entry name" value="Put_Phosphate_transp_reg"/>
</dbReference>
<dbReference type="OrthoDB" id="9797568at2"/>
<evidence type="ECO:0000256" key="1">
    <source>
        <dbReference type="ARBA" id="ARBA00008591"/>
    </source>
</evidence>
<dbReference type="HOGENOM" id="CLU_086031_1_0_0"/>
<dbReference type="KEGG" id="fgi:OP10G_1337"/>
<dbReference type="AlphaFoldDB" id="A0A068NPN0"/>
<dbReference type="STRING" id="661478.OP10G_1337"/>
<evidence type="ECO:0000313" key="3">
    <source>
        <dbReference type="Proteomes" id="UP000027982"/>
    </source>
</evidence>
<comment type="similarity">
    <text evidence="1">Belongs to the UPF0111 family.</text>
</comment>
<gene>
    <name evidence="2" type="ORF">OP10G_1337</name>
</gene>
<dbReference type="Pfam" id="PF01865">
    <property type="entry name" value="PhoU_div"/>
    <property type="match status" value="1"/>
</dbReference>
<dbReference type="eggNOG" id="COG1392">
    <property type="taxonomic scope" value="Bacteria"/>
</dbReference>
<dbReference type="InterPro" id="IPR052912">
    <property type="entry name" value="UPF0111_domain"/>
</dbReference>
<sequence length="208" mass="23516">MLKLGRETIFFDLLKKQAVVSEQAAVAFLAMVRDIENHRAHALKLEEIEHQGDELTHQLQNKIVSTFITPLDQEDLSEMSHALDDITDYIEAVAARIALYHLTESRPDLEPLAVQLVEITRLVVSATSELAGNFQKSESLKTTLKEIHTVENESDKLFRGALATLFDEPGIDALTVIKWKEVYDRVENAVDRCEDIAKILDNMIVKYA</sequence>